<dbReference type="OrthoDB" id="5990497at2759"/>
<dbReference type="InterPro" id="IPR036420">
    <property type="entry name" value="BRCT_dom_sf"/>
</dbReference>
<proteinExistence type="predicted"/>
<dbReference type="EMBL" id="RCHS01001275">
    <property type="protein sequence ID" value="RMX54356.1"/>
    <property type="molecule type" value="Genomic_DNA"/>
</dbReference>
<dbReference type="Pfam" id="PF00533">
    <property type="entry name" value="BRCT"/>
    <property type="match status" value="1"/>
</dbReference>
<dbReference type="GO" id="GO:0003677">
    <property type="term" value="F:DNA binding"/>
    <property type="evidence" value="ECO:0007669"/>
    <property type="project" value="TreeGrafter"/>
</dbReference>
<evidence type="ECO:0000256" key="1">
    <source>
        <dbReference type="ARBA" id="ARBA00022705"/>
    </source>
</evidence>
<dbReference type="InterPro" id="IPR027417">
    <property type="entry name" value="P-loop_NTPase"/>
</dbReference>
<dbReference type="SUPFAM" id="SSF52540">
    <property type="entry name" value="P-loop containing nucleoside triphosphate hydrolases"/>
    <property type="match status" value="1"/>
</dbReference>
<name>A0A3M6UL15_POCDA</name>
<dbReference type="Proteomes" id="UP000275408">
    <property type="component" value="Unassembled WGS sequence"/>
</dbReference>
<dbReference type="SUPFAM" id="SSF52113">
    <property type="entry name" value="BRCT domain"/>
    <property type="match status" value="1"/>
</dbReference>
<dbReference type="PANTHER" id="PTHR23389">
    <property type="entry name" value="CHROMOSOME TRANSMISSION FIDELITY FACTOR 18"/>
    <property type="match status" value="1"/>
</dbReference>
<accession>A0A3M6UL15</accession>
<sequence>MKGSGKTDVWVTGQKRTSRGVENCLDGLTFVIMQILESIEREEAADLIQRFGGKGTQSMTKKTSDFITGQNPGEREPSLLWIDKYQPRAVKQIIGQQVKPSSSQTSVADVVLPTPGKPDTRAALKDDPSWSLLKKEAVQNKNAYNCKYANDQDGSSSKAALLSGLPGVGKTTSATLVGEELGFM</sequence>
<keyword evidence="1" id="KW-0235">DNA replication</keyword>
<evidence type="ECO:0000313" key="3">
    <source>
        <dbReference type="EMBL" id="RMX54356.1"/>
    </source>
</evidence>
<dbReference type="PANTHER" id="PTHR23389:SF6">
    <property type="entry name" value="REPLICATION FACTOR C SUBUNIT 1"/>
    <property type="match status" value="1"/>
</dbReference>
<organism evidence="3 4">
    <name type="scientific">Pocillopora damicornis</name>
    <name type="common">Cauliflower coral</name>
    <name type="synonym">Millepora damicornis</name>
    <dbReference type="NCBI Taxonomy" id="46731"/>
    <lineage>
        <taxon>Eukaryota</taxon>
        <taxon>Metazoa</taxon>
        <taxon>Cnidaria</taxon>
        <taxon>Anthozoa</taxon>
        <taxon>Hexacorallia</taxon>
        <taxon>Scleractinia</taxon>
        <taxon>Astrocoeniina</taxon>
        <taxon>Pocilloporidae</taxon>
        <taxon>Pocillopora</taxon>
    </lineage>
</organism>
<dbReference type="InterPro" id="IPR001357">
    <property type="entry name" value="BRCT_dom"/>
</dbReference>
<dbReference type="PROSITE" id="PS50172">
    <property type="entry name" value="BRCT"/>
    <property type="match status" value="1"/>
</dbReference>
<gene>
    <name evidence="3" type="ORF">pdam_00018404</name>
</gene>
<protein>
    <recommendedName>
        <fullName evidence="2">BRCT domain-containing protein</fullName>
    </recommendedName>
</protein>
<keyword evidence="4" id="KW-1185">Reference proteome</keyword>
<dbReference type="GO" id="GO:0005634">
    <property type="term" value="C:nucleus"/>
    <property type="evidence" value="ECO:0007669"/>
    <property type="project" value="TreeGrafter"/>
</dbReference>
<dbReference type="GO" id="GO:0006260">
    <property type="term" value="P:DNA replication"/>
    <property type="evidence" value="ECO:0007669"/>
    <property type="project" value="UniProtKB-KW"/>
</dbReference>
<dbReference type="STRING" id="46731.A0A3M6UL15"/>
<evidence type="ECO:0000259" key="2">
    <source>
        <dbReference type="PROSITE" id="PS50172"/>
    </source>
</evidence>
<feature type="domain" description="BRCT" evidence="2">
    <location>
        <begin position="20"/>
        <end position="75"/>
    </location>
</feature>
<reference evidence="3 4" key="1">
    <citation type="journal article" date="2018" name="Sci. Rep.">
        <title>Comparative analysis of the Pocillopora damicornis genome highlights role of immune system in coral evolution.</title>
        <authorList>
            <person name="Cunning R."/>
            <person name="Bay R.A."/>
            <person name="Gillette P."/>
            <person name="Baker A.C."/>
            <person name="Traylor-Knowles N."/>
        </authorList>
    </citation>
    <scope>NUCLEOTIDE SEQUENCE [LARGE SCALE GENOMIC DNA]</scope>
    <source>
        <strain evidence="3">RSMAS</strain>
        <tissue evidence="3">Whole animal</tissue>
    </source>
</reference>
<comment type="caution">
    <text evidence="3">The sequence shown here is derived from an EMBL/GenBank/DDBJ whole genome shotgun (WGS) entry which is preliminary data.</text>
</comment>
<dbReference type="AlphaFoldDB" id="A0A3M6UL15"/>
<dbReference type="Gene3D" id="3.40.50.10190">
    <property type="entry name" value="BRCT domain"/>
    <property type="match status" value="1"/>
</dbReference>
<evidence type="ECO:0000313" key="4">
    <source>
        <dbReference type="Proteomes" id="UP000275408"/>
    </source>
</evidence>